<sequence>MPIEIKELHIKVTVNPPEEGNLRQEPGNAGRGGAAGNPIDQDALIAECVEQVLQILQNKTER</sequence>
<dbReference type="KEGG" id="mbur:EQU24_10955"/>
<dbReference type="STRING" id="675511.GCA_000341735_00841"/>
<dbReference type="InterPro" id="IPR045459">
    <property type="entry name" value="DUF5908"/>
</dbReference>
<protein>
    <submittedName>
        <fullName evidence="2">Uncharacterized protein</fullName>
    </submittedName>
</protein>
<dbReference type="RefSeq" id="WP_017839463.1">
    <property type="nucleotide sequence ID" value="NZ_CP035467.1"/>
</dbReference>
<dbReference type="AlphaFoldDB" id="A0A4P9UNA8"/>
<dbReference type="EMBL" id="CP035467">
    <property type="protein sequence ID" value="QCW82697.1"/>
    <property type="molecule type" value="Genomic_DNA"/>
</dbReference>
<proteinExistence type="predicted"/>
<gene>
    <name evidence="2" type="ORF">EQU24_10955</name>
</gene>
<evidence type="ECO:0000313" key="2">
    <source>
        <dbReference type="EMBL" id="QCW82697.1"/>
    </source>
</evidence>
<organism evidence="2 3">
    <name type="scientific">Methylotuvimicrobium buryatense</name>
    <name type="common">Methylomicrobium buryatense</name>
    <dbReference type="NCBI Taxonomy" id="95641"/>
    <lineage>
        <taxon>Bacteria</taxon>
        <taxon>Pseudomonadati</taxon>
        <taxon>Pseudomonadota</taxon>
        <taxon>Gammaproteobacteria</taxon>
        <taxon>Methylococcales</taxon>
        <taxon>Methylococcaceae</taxon>
        <taxon>Methylotuvimicrobium</taxon>
    </lineage>
</organism>
<feature type="region of interest" description="Disordered" evidence="1">
    <location>
        <begin position="12"/>
        <end position="36"/>
    </location>
</feature>
<dbReference type="Pfam" id="PF19265">
    <property type="entry name" value="DUF5908"/>
    <property type="match status" value="1"/>
</dbReference>
<dbReference type="Proteomes" id="UP000305881">
    <property type="component" value="Chromosome"/>
</dbReference>
<accession>A0A4P9UNA8</accession>
<reference evidence="3" key="1">
    <citation type="journal article" date="2019" name="J. Bacteriol.">
        <title>A Mutagenic Screen Identifies a TonB-Dependent Receptor Required for the Lanthanide Metal Switch in the Type I Methanotroph 'Methylotuvimicrobium buryatense' 5GB1C.</title>
        <authorList>
            <person name="Groom J.D."/>
            <person name="Ford S.M."/>
            <person name="Pesesky M.W."/>
            <person name="Lidstrom M.E."/>
        </authorList>
    </citation>
    <scope>NUCLEOTIDE SEQUENCE [LARGE SCALE GENOMIC DNA]</scope>
    <source>
        <strain evidence="3">5GB1C</strain>
    </source>
</reference>
<keyword evidence="3" id="KW-1185">Reference proteome</keyword>
<evidence type="ECO:0000256" key="1">
    <source>
        <dbReference type="SAM" id="MobiDB-lite"/>
    </source>
</evidence>
<evidence type="ECO:0000313" key="3">
    <source>
        <dbReference type="Proteomes" id="UP000305881"/>
    </source>
</evidence>
<name>A0A4P9UNA8_METBY</name>